<dbReference type="KEGG" id="dord:105994128"/>
<feature type="transmembrane region" description="Helical" evidence="11">
    <location>
        <begin position="294"/>
        <end position="312"/>
    </location>
</feature>
<dbReference type="AlphaFoldDB" id="A0A1S3G4P9"/>
<accession>A0A1S3G4P9</accession>
<dbReference type="Proteomes" id="UP000081671">
    <property type="component" value="Unplaced"/>
</dbReference>
<dbReference type="GO" id="GO:0016503">
    <property type="term" value="F:pheromone receptor activity"/>
    <property type="evidence" value="ECO:0007669"/>
    <property type="project" value="InterPro"/>
</dbReference>
<feature type="transmembrane region" description="Helical" evidence="11">
    <location>
        <begin position="426"/>
        <end position="446"/>
    </location>
</feature>
<organism evidence="12 13">
    <name type="scientific">Dipodomys ordii</name>
    <name type="common">Ord's kangaroo rat</name>
    <dbReference type="NCBI Taxonomy" id="10020"/>
    <lineage>
        <taxon>Eukaryota</taxon>
        <taxon>Metazoa</taxon>
        <taxon>Chordata</taxon>
        <taxon>Craniata</taxon>
        <taxon>Vertebrata</taxon>
        <taxon>Euteleostomi</taxon>
        <taxon>Mammalia</taxon>
        <taxon>Eutheria</taxon>
        <taxon>Euarchontoglires</taxon>
        <taxon>Glires</taxon>
        <taxon>Rodentia</taxon>
        <taxon>Castorimorpha</taxon>
        <taxon>Heteromyidae</taxon>
        <taxon>Dipodomyinae</taxon>
        <taxon>Dipodomys</taxon>
    </lineage>
</organism>
<comment type="subcellular location">
    <subcellularLocation>
        <location evidence="1">Cell membrane</location>
        <topology evidence="1">Multi-pass membrane protein</topology>
    </subcellularLocation>
</comment>
<keyword evidence="7" id="KW-0297">G-protein coupled receptor</keyword>
<feature type="transmembrane region" description="Helical" evidence="11">
    <location>
        <begin position="479"/>
        <end position="496"/>
    </location>
</feature>
<evidence type="ECO:0000256" key="9">
    <source>
        <dbReference type="ARBA" id="ARBA00023170"/>
    </source>
</evidence>
<feature type="transmembrane region" description="Helical" evidence="11">
    <location>
        <begin position="26"/>
        <end position="48"/>
    </location>
</feature>
<keyword evidence="12" id="KW-1185">Reference proteome</keyword>
<dbReference type="InterPro" id="IPR004072">
    <property type="entry name" value="Vmron_rcpt_1"/>
</dbReference>
<evidence type="ECO:0000256" key="8">
    <source>
        <dbReference type="ARBA" id="ARBA00023136"/>
    </source>
</evidence>
<keyword evidence="8 11" id="KW-0472">Membrane</keyword>
<evidence type="ECO:0000256" key="10">
    <source>
        <dbReference type="ARBA" id="ARBA00023224"/>
    </source>
</evidence>
<name>A0A1S3G4P9_DIPOR</name>
<feature type="transmembrane region" description="Helical" evidence="11">
    <location>
        <begin position="263"/>
        <end position="282"/>
    </location>
</feature>
<feature type="transmembrane region" description="Helical" evidence="11">
    <location>
        <begin position="399"/>
        <end position="419"/>
    </location>
</feature>
<dbReference type="SUPFAM" id="SSF81321">
    <property type="entry name" value="Family A G protein-coupled receptor-like"/>
    <property type="match status" value="1"/>
</dbReference>
<protein>
    <submittedName>
        <fullName evidence="13">Vomeronasal type-1 receptor 96-like</fullName>
    </submittedName>
</protein>
<evidence type="ECO:0000256" key="2">
    <source>
        <dbReference type="ARBA" id="ARBA00010663"/>
    </source>
</evidence>
<evidence type="ECO:0000256" key="11">
    <source>
        <dbReference type="SAM" id="Phobius"/>
    </source>
</evidence>
<gene>
    <name evidence="13" type="primary">LOC105994128</name>
</gene>
<feature type="transmembrane region" description="Helical" evidence="11">
    <location>
        <begin position="360"/>
        <end position="387"/>
    </location>
</feature>
<feature type="transmembrane region" description="Helical" evidence="11">
    <location>
        <begin position="205"/>
        <end position="228"/>
    </location>
</feature>
<proteinExistence type="inferred from homology"/>
<feature type="transmembrane region" description="Helical" evidence="11">
    <location>
        <begin position="503"/>
        <end position="525"/>
    </location>
</feature>
<dbReference type="Pfam" id="PF03402">
    <property type="entry name" value="V1R"/>
    <property type="match status" value="3"/>
</dbReference>
<feature type="transmembrane region" description="Helical" evidence="11">
    <location>
        <begin position="151"/>
        <end position="171"/>
    </location>
</feature>
<dbReference type="InParanoid" id="A0A1S3G4P9"/>
<dbReference type="GeneID" id="105994128"/>
<dbReference type="GO" id="GO:0019236">
    <property type="term" value="P:response to pheromone"/>
    <property type="evidence" value="ECO:0007669"/>
    <property type="project" value="UniProtKB-KW"/>
</dbReference>
<keyword evidence="3" id="KW-1003">Cell membrane</keyword>
<comment type="similarity">
    <text evidence="2">Belongs to the G-protein coupled receptor 1 family.</text>
</comment>
<keyword evidence="10" id="KW-0807">Transducer</keyword>
<reference evidence="13" key="1">
    <citation type="submission" date="2025-08" db="UniProtKB">
        <authorList>
            <consortium name="RefSeq"/>
        </authorList>
    </citation>
    <scope>IDENTIFICATION</scope>
    <source>
        <tissue evidence="13">Kidney</tissue>
    </source>
</reference>
<dbReference type="GO" id="GO:0005886">
    <property type="term" value="C:plasma membrane"/>
    <property type="evidence" value="ECO:0007669"/>
    <property type="project" value="UniProtKB-SubCell"/>
</dbReference>
<evidence type="ECO:0000256" key="6">
    <source>
        <dbReference type="ARBA" id="ARBA00022989"/>
    </source>
</evidence>
<keyword evidence="9" id="KW-0675">Receptor</keyword>
<feature type="transmembrane region" description="Helical" evidence="11">
    <location>
        <begin position="68"/>
        <end position="88"/>
    </location>
</feature>
<dbReference type="RefSeq" id="XP_012883012.1">
    <property type="nucleotide sequence ID" value="XM_013027558.1"/>
</dbReference>
<evidence type="ECO:0000256" key="5">
    <source>
        <dbReference type="ARBA" id="ARBA00022692"/>
    </source>
</evidence>
<evidence type="ECO:0000313" key="12">
    <source>
        <dbReference type="Proteomes" id="UP000081671"/>
    </source>
</evidence>
<evidence type="ECO:0000313" key="13">
    <source>
        <dbReference type="RefSeq" id="XP_012883012.1"/>
    </source>
</evidence>
<keyword evidence="6 11" id="KW-1133">Transmembrane helix</keyword>
<dbReference type="Gene3D" id="1.20.1070.10">
    <property type="entry name" value="Rhodopsin 7-helix transmembrane proteins"/>
    <property type="match status" value="1"/>
</dbReference>
<evidence type="ECO:0000256" key="1">
    <source>
        <dbReference type="ARBA" id="ARBA00004651"/>
    </source>
</evidence>
<evidence type="ECO:0000256" key="4">
    <source>
        <dbReference type="ARBA" id="ARBA00022507"/>
    </source>
</evidence>
<sequence>MGNFLLSMLYLYMFGFQRHLKKPIDVIFMHLTVVNILNLTFTMFPDIMASFPVHHFLTTGARHLKKPINAIFIHLTVVNILNITFTLVPNIMASFGVQRFLDDVGCKAVVCLFRVTQDLSICTTSLLSVFQDITISSSRAQCVRLKSKSSVWIFPSFLFFWVVNMLIYAPVVKVMKAKINFILIGSEFSNEYGHTPQLEDNRSGYYMSILLFPDLVFIILMIITSLYMMRLLYQHHQIAQHLHSFSLATQPAPKRKATHTIRLLVSCFLCFYCFNNITNFYYFYTAVKIPTLEVMVFACFLFIPVCTLQPLWHNTGQLPPDESCTTANSPVVCLGILRNCVLFLLYTHSSMCKPRLRKPIAIVFMHLIYGVLCFWDDAMCKAMLFLFRVRWGLSACTTTFLSTFQALTISCTPAQCVWLKSRSSACIHPSLLSFWIFNSVIYFHMIKTVESNGPPYQHHKTAQHLHSSRLASQPATENTATHIILLLVSCFMFFYCSNNIMDFYYFYTAVKIPTLEVMVVFYHQATKPCLFSSL</sequence>
<keyword evidence="5 11" id="KW-0812">Transmembrane</keyword>
<keyword evidence="4" id="KW-0589">Pheromone response</keyword>
<evidence type="ECO:0000256" key="3">
    <source>
        <dbReference type="ARBA" id="ARBA00022475"/>
    </source>
</evidence>
<dbReference type="OrthoDB" id="9606139at2759"/>
<evidence type="ECO:0000256" key="7">
    <source>
        <dbReference type="ARBA" id="ARBA00023040"/>
    </source>
</evidence>
<dbReference type="PANTHER" id="PTHR24062">
    <property type="entry name" value="VOMERONASAL TYPE-1 RECEPTOR"/>
    <property type="match status" value="1"/>
</dbReference>